<keyword evidence="2" id="KW-1185">Reference proteome</keyword>
<dbReference type="Gene3D" id="3.10.450.50">
    <property type="match status" value="1"/>
</dbReference>
<organism evidence="1 2">
    <name type="scientific">Blastococcus deserti</name>
    <dbReference type="NCBI Taxonomy" id="2259033"/>
    <lineage>
        <taxon>Bacteria</taxon>
        <taxon>Bacillati</taxon>
        <taxon>Actinomycetota</taxon>
        <taxon>Actinomycetes</taxon>
        <taxon>Geodermatophilales</taxon>
        <taxon>Geodermatophilaceae</taxon>
        <taxon>Blastococcus</taxon>
    </lineage>
</organism>
<dbReference type="EMBL" id="JBHUHP010000030">
    <property type="protein sequence ID" value="MFD2094196.1"/>
    <property type="molecule type" value="Genomic_DNA"/>
</dbReference>
<comment type="caution">
    <text evidence="1">The sequence shown here is derived from an EMBL/GenBank/DDBJ whole genome shotgun (WGS) entry which is preliminary data.</text>
</comment>
<name>A0ABW4XHT9_9ACTN</name>
<evidence type="ECO:0000313" key="1">
    <source>
        <dbReference type="EMBL" id="MFD2094196.1"/>
    </source>
</evidence>
<protein>
    <submittedName>
        <fullName evidence="1">Uncharacterized protein</fullName>
    </submittedName>
</protein>
<accession>A0ABW4XHT9</accession>
<reference evidence="2" key="1">
    <citation type="journal article" date="2019" name="Int. J. Syst. Evol. Microbiol.">
        <title>The Global Catalogue of Microorganisms (GCM) 10K type strain sequencing project: providing services to taxonomists for standard genome sequencing and annotation.</title>
        <authorList>
            <consortium name="The Broad Institute Genomics Platform"/>
            <consortium name="The Broad Institute Genome Sequencing Center for Infectious Disease"/>
            <person name="Wu L."/>
            <person name="Ma J."/>
        </authorList>
    </citation>
    <scope>NUCLEOTIDE SEQUENCE [LARGE SCALE GENOMIC DNA]</scope>
    <source>
        <strain evidence="2">JCM 3338</strain>
    </source>
</reference>
<proteinExistence type="predicted"/>
<sequence length="40" mass="4514">MTVIGASFCRFADGLLAEEWVVWDPWELLSAISIWTVGDE</sequence>
<dbReference type="SUPFAM" id="SSF54427">
    <property type="entry name" value="NTF2-like"/>
    <property type="match status" value="1"/>
</dbReference>
<gene>
    <name evidence="1" type="ORF">ACFSHS_21730</name>
</gene>
<dbReference type="InterPro" id="IPR032710">
    <property type="entry name" value="NTF2-like_dom_sf"/>
</dbReference>
<dbReference type="Proteomes" id="UP001597402">
    <property type="component" value="Unassembled WGS sequence"/>
</dbReference>
<dbReference type="RefSeq" id="WP_376881153.1">
    <property type="nucleotide sequence ID" value="NZ_JBHUHP010000030.1"/>
</dbReference>
<evidence type="ECO:0000313" key="2">
    <source>
        <dbReference type="Proteomes" id="UP001597402"/>
    </source>
</evidence>